<feature type="region of interest" description="Disordered" evidence="1">
    <location>
        <begin position="20"/>
        <end position="128"/>
    </location>
</feature>
<protein>
    <submittedName>
        <fullName evidence="2">Uncharacterized protein</fullName>
    </submittedName>
</protein>
<accession>A0AAV9GJ03</accession>
<evidence type="ECO:0000256" key="1">
    <source>
        <dbReference type="SAM" id="MobiDB-lite"/>
    </source>
</evidence>
<feature type="compositionally biased region" description="Basic residues" evidence="1">
    <location>
        <begin position="22"/>
        <end position="34"/>
    </location>
</feature>
<keyword evidence="3" id="KW-1185">Reference proteome</keyword>
<dbReference type="Proteomes" id="UP001321760">
    <property type="component" value="Unassembled WGS sequence"/>
</dbReference>
<dbReference type="EMBL" id="MU865944">
    <property type="protein sequence ID" value="KAK4448173.1"/>
    <property type="molecule type" value="Genomic_DNA"/>
</dbReference>
<gene>
    <name evidence="2" type="ORF">QBC34DRAFT_466029</name>
</gene>
<reference evidence="2" key="2">
    <citation type="submission" date="2023-05" db="EMBL/GenBank/DDBJ databases">
        <authorList>
            <consortium name="Lawrence Berkeley National Laboratory"/>
            <person name="Steindorff A."/>
            <person name="Hensen N."/>
            <person name="Bonometti L."/>
            <person name="Westerberg I."/>
            <person name="Brannstrom I.O."/>
            <person name="Guillou S."/>
            <person name="Cros-Aarteil S."/>
            <person name="Calhoun S."/>
            <person name="Haridas S."/>
            <person name="Kuo A."/>
            <person name="Mondo S."/>
            <person name="Pangilinan J."/>
            <person name="Riley R."/>
            <person name="Labutti K."/>
            <person name="Andreopoulos B."/>
            <person name="Lipzen A."/>
            <person name="Chen C."/>
            <person name="Yanf M."/>
            <person name="Daum C."/>
            <person name="Ng V."/>
            <person name="Clum A."/>
            <person name="Ohm R."/>
            <person name="Martin F."/>
            <person name="Silar P."/>
            <person name="Natvig D."/>
            <person name="Lalanne C."/>
            <person name="Gautier V."/>
            <person name="Ament-Velasquez S.L."/>
            <person name="Kruys A."/>
            <person name="Hutchinson M.I."/>
            <person name="Powell A.J."/>
            <person name="Barry K."/>
            <person name="Miller A.N."/>
            <person name="Grigoriev I.V."/>
            <person name="Debuchy R."/>
            <person name="Gladieux P."/>
            <person name="Thoren M.H."/>
            <person name="Johannesson H."/>
        </authorList>
    </citation>
    <scope>NUCLEOTIDE SEQUENCE</scope>
    <source>
        <strain evidence="2">PSN243</strain>
    </source>
</reference>
<evidence type="ECO:0000313" key="2">
    <source>
        <dbReference type="EMBL" id="KAK4448173.1"/>
    </source>
</evidence>
<evidence type="ECO:0000313" key="3">
    <source>
        <dbReference type="Proteomes" id="UP001321760"/>
    </source>
</evidence>
<comment type="caution">
    <text evidence="2">The sequence shown here is derived from an EMBL/GenBank/DDBJ whole genome shotgun (WGS) entry which is preliminary data.</text>
</comment>
<organism evidence="2 3">
    <name type="scientific">Podospora aff. communis PSN243</name>
    <dbReference type="NCBI Taxonomy" id="3040156"/>
    <lineage>
        <taxon>Eukaryota</taxon>
        <taxon>Fungi</taxon>
        <taxon>Dikarya</taxon>
        <taxon>Ascomycota</taxon>
        <taxon>Pezizomycotina</taxon>
        <taxon>Sordariomycetes</taxon>
        <taxon>Sordariomycetidae</taxon>
        <taxon>Sordariales</taxon>
        <taxon>Podosporaceae</taxon>
        <taxon>Podospora</taxon>
    </lineage>
</organism>
<sequence>MPLYAEVTNLAGVETEVPFRKGQAKGQKRLGSVRRRTDQVARAEPPPANPSSASQNPHQGLPLRSKKPRKCLGNDSGSDSDSDNNGRRAHNRDGSGAVAKLRRPTAPESPKSSGSTRTPYDEEEERKRTRELRLLRAVEEKWPDMKYRKEKCESDGLPRRRTLISYHEMDQAAKQKELLDSLRHVRDQERKEALQRFEDENTDPFWYADMRSFVSRLDQQRRDFLDEALFRNIGDHLGAMTGGISTFSSQCLRETVERIEMGFLRRCRHFDQDWSLRADTPPPNLQTHVVNVIKRMSEEQWDYVYGSAPGWARAFKVSLESENSPLRSHIRPSPKGVDSALAANVLVDNYIGKVVDLLSSASDFSFKAQSKMTFLRVDW</sequence>
<name>A0AAV9GJ03_9PEZI</name>
<reference evidence="2" key="1">
    <citation type="journal article" date="2023" name="Mol. Phylogenet. Evol.">
        <title>Genome-scale phylogeny and comparative genomics of the fungal order Sordariales.</title>
        <authorList>
            <person name="Hensen N."/>
            <person name="Bonometti L."/>
            <person name="Westerberg I."/>
            <person name="Brannstrom I.O."/>
            <person name="Guillou S."/>
            <person name="Cros-Aarteil S."/>
            <person name="Calhoun S."/>
            <person name="Haridas S."/>
            <person name="Kuo A."/>
            <person name="Mondo S."/>
            <person name="Pangilinan J."/>
            <person name="Riley R."/>
            <person name="LaButti K."/>
            <person name="Andreopoulos B."/>
            <person name="Lipzen A."/>
            <person name="Chen C."/>
            <person name="Yan M."/>
            <person name="Daum C."/>
            <person name="Ng V."/>
            <person name="Clum A."/>
            <person name="Steindorff A."/>
            <person name="Ohm R.A."/>
            <person name="Martin F."/>
            <person name="Silar P."/>
            <person name="Natvig D.O."/>
            <person name="Lalanne C."/>
            <person name="Gautier V."/>
            <person name="Ament-Velasquez S.L."/>
            <person name="Kruys A."/>
            <person name="Hutchinson M.I."/>
            <person name="Powell A.J."/>
            <person name="Barry K."/>
            <person name="Miller A.N."/>
            <person name="Grigoriev I.V."/>
            <person name="Debuchy R."/>
            <person name="Gladieux P."/>
            <person name="Hiltunen Thoren M."/>
            <person name="Johannesson H."/>
        </authorList>
    </citation>
    <scope>NUCLEOTIDE SEQUENCE</scope>
    <source>
        <strain evidence="2">PSN243</strain>
    </source>
</reference>
<proteinExistence type="predicted"/>
<dbReference type="AlphaFoldDB" id="A0AAV9GJ03"/>